<evidence type="ECO:0000313" key="8">
    <source>
        <dbReference type="EMBL" id="CAF4069286.1"/>
    </source>
</evidence>
<keyword evidence="3" id="KW-1133">Transmembrane helix</keyword>
<dbReference type="EMBL" id="CAJNOQ010019297">
    <property type="protein sequence ID" value="CAF1447112.1"/>
    <property type="molecule type" value="Genomic_DNA"/>
</dbReference>
<name>A0A815PBY9_9BILA</name>
<gene>
    <name evidence="7" type="ORF">GPM918_LOCUS34592</name>
    <name evidence="6" type="ORF">OVA965_LOCUS26816</name>
    <name evidence="9" type="ORF">SRO942_LOCUS35300</name>
    <name evidence="8" type="ORF">TMI583_LOCUS27556</name>
</gene>
<organism evidence="7 10">
    <name type="scientific">Didymodactylos carnosus</name>
    <dbReference type="NCBI Taxonomy" id="1234261"/>
    <lineage>
        <taxon>Eukaryota</taxon>
        <taxon>Metazoa</taxon>
        <taxon>Spiralia</taxon>
        <taxon>Gnathifera</taxon>
        <taxon>Rotifera</taxon>
        <taxon>Eurotatoria</taxon>
        <taxon>Bdelloidea</taxon>
        <taxon>Philodinida</taxon>
        <taxon>Philodinidae</taxon>
        <taxon>Didymodactylos</taxon>
    </lineage>
</organism>
<dbReference type="Proteomes" id="UP000677228">
    <property type="component" value="Unassembled WGS sequence"/>
</dbReference>
<comment type="subcellular location">
    <subcellularLocation>
        <location evidence="1">Membrane</location>
    </subcellularLocation>
</comment>
<evidence type="ECO:0000256" key="2">
    <source>
        <dbReference type="ARBA" id="ARBA00022692"/>
    </source>
</evidence>
<dbReference type="EMBL" id="CAJOBC010084745">
    <property type="protein sequence ID" value="CAF4321657.1"/>
    <property type="molecule type" value="Genomic_DNA"/>
</dbReference>
<evidence type="ECO:0000256" key="3">
    <source>
        <dbReference type="ARBA" id="ARBA00022989"/>
    </source>
</evidence>
<feature type="domain" description="Receptor ligand binding region" evidence="5">
    <location>
        <begin position="102"/>
        <end position="200"/>
    </location>
</feature>
<proteinExistence type="predicted"/>
<sequence length="359" mass="41213">MNYPDLKFFQFAPTYREEARALLALMDRYDWSTFSLIIDPNLPGEEELISEIEQISNNQQNWYVVLFQIVGIRYTPLHMHTTYYFNKNFSRIASCNRVLRKGQKGFSVLSVISIVNTNQTHIKRQLTAKLNPETRVIVIHTTSTVAALILKVAKELSLTGEEYMWIMTSIVLSTYTSEDNHKLSPYESPNTRRMEFIPGMLALYNGMTRDAVLARFDRHVAPLIVNVFSKLTNHPIIQQWKNNESARYESDSLLIDEFKRSSSIFQKDGLSLAGNYSLYNFQMPKKEWKRVGEYINGSLSMADLQWPGNRSKPPPGKPIIYYLKAVTLEEPPFVMMKDPSIDGKCMPGSVICRVGPESV</sequence>
<dbReference type="Proteomes" id="UP000681722">
    <property type="component" value="Unassembled WGS sequence"/>
</dbReference>
<evidence type="ECO:0000256" key="4">
    <source>
        <dbReference type="ARBA" id="ARBA00023136"/>
    </source>
</evidence>
<dbReference type="InterPro" id="IPR001828">
    <property type="entry name" value="ANF_lig-bd_rcpt"/>
</dbReference>
<keyword evidence="2" id="KW-0812">Transmembrane</keyword>
<keyword evidence="10" id="KW-1185">Reference proteome</keyword>
<accession>A0A815PBY9</accession>
<evidence type="ECO:0000259" key="5">
    <source>
        <dbReference type="Pfam" id="PF01094"/>
    </source>
</evidence>
<evidence type="ECO:0000313" key="7">
    <source>
        <dbReference type="EMBL" id="CAF1447112.1"/>
    </source>
</evidence>
<protein>
    <recommendedName>
        <fullName evidence="5">Receptor ligand binding region domain-containing protein</fullName>
    </recommendedName>
</protein>
<evidence type="ECO:0000313" key="6">
    <source>
        <dbReference type="EMBL" id="CAF1262866.1"/>
    </source>
</evidence>
<dbReference type="GO" id="GO:0016020">
    <property type="term" value="C:membrane"/>
    <property type="evidence" value="ECO:0007669"/>
    <property type="project" value="UniProtKB-SubCell"/>
</dbReference>
<evidence type="ECO:0000313" key="10">
    <source>
        <dbReference type="Proteomes" id="UP000663829"/>
    </source>
</evidence>
<dbReference type="InterPro" id="IPR028082">
    <property type="entry name" value="Peripla_BP_I"/>
</dbReference>
<reference evidence="7" key="1">
    <citation type="submission" date="2021-02" db="EMBL/GenBank/DDBJ databases">
        <authorList>
            <person name="Nowell W R."/>
        </authorList>
    </citation>
    <scope>NUCLEOTIDE SEQUENCE</scope>
</reference>
<dbReference type="AlphaFoldDB" id="A0A815PBY9"/>
<evidence type="ECO:0000313" key="9">
    <source>
        <dbReference type="EMBL" id="CAF4321657.1"/>
    </source>
</evidence>
<dbReference type="EMBL" id="CAJOBA010038930">
    <property type="protein sequence ID" value="CAF4069286.1"/>
    <property type="molecule type" value="Genomic_DNA"/>
</dbReference>
<dbReference type="Proteomes" id="UP000682733">
    <property type="component" value="Unassembled WGS sequence"/>
</dbReference>
<dbReference type="SUPFAM" id="SSF53822">
    <property type="entry name" value="Periplasmic binding protein-like I"/>
    <property type="match status" value="1"/>
</dbReference>
<dbReference type="Pfam" id="PF01094">
    <property type="entry name" value="ANF_receptor"/>
    <property type="match status" value="1"/>
</dbReference>
<dbReference type="Proteomes" id="UP000663829">
    <property type="component" value="Unassembled WGS sequence"/>
</dbReference>
<dbReference type="EMBL" id="CAJNOK010017375">
    <property type="protein sequence ID" value="CAF1262866.1"/>
    <property type="molecule type" value="Genomic_DNA"/>
</dbReference>
<keyword evidence="4" id="KW-0472">Membrane</keyword>
<comment type="caution">
    <text evidence="7">The sequence shown here is derived from an EMBL/GenBank/DDBJ whole genome shotgun (WGS) entry which is preliminary data.</text>
</comment>
<dbReference type="Gene3D" id="3.40.50.2300">
    <property type="match status" value="1"/>
</dbReference>
<evidence type="ECO:0000256" key="1">
    <source>
        <dbReference type="ARBA" id="ARBA00004370"/>
    </source>
</evidence>
<dbReference type="OrthoDB" id="5984008at2759"/>